<dbReference type="RefSeq" id="WP_353894040.1">
    <property type="nucleotide sequence ID" value="NZ_CP159485.1"/>
</dbReference>
<reference evidence="2" key="1">
    <citation type="journal article" date="2018" name="Antonie Van Leeuwenhoek">
        <title>Proteinivorax hydrogeniformans sp. nov., an anaerobic, haloalkaliphilic bacterium fermenting proteinaceous compounds with high hydrogen production.</title>
        <authorList>
            <person name="Boltyanskaya Y."/>
            <person name="Detkova E."/>
            <person name="Pimenov N."/>
            <person name="Kevbrin V."/>
        </authorList>
    </citation>
    <scope>NUCLEOTIDE SEQUENCE</scope>
    <source>
        <strain evidence="2">Z-710</strain>
    </source>
</reference>
<evidence type="ECO:0000313" key="2">
    <source>
        <dbReference type="EMBL" id="XCI29492.1"/>
    </source>
</evidence>
<keyword evidence="1" id="KW-0812">Transmembrane</keyword>
<gene>
    <name evidence="2" type="ORF">PRVXH_000815</name>
</gene>
<feature type="transmembrane region" description="Helical" evidence="1">
    <location>
        <begin position="12"/>
        <end position="33"/>
    </location>
</feature>
<proteinExistence type="predicted"/>
<dbReference type="EMBL" id="CP159485">
    <property type="protein sequence ID" value="XCI29492.1"/>
    <property type="molecule type" value="Genomic_DNA"/>
</dbReference>
<organism evidence="2">
    <name type="scientific">Proteinivorax hydrogeniformans</name>
    <dbReference type="NCBI Taxonomy" id="1826727"/>
    <lineage>
        <taxon>Bacteria</taxon>
        <taxon>Bacillati</taxon>
        <taxon>Bacillota</taxon>
        <taxon>Clostridia</taxon>
        <taxon>Eubacteriales</taxon>
        <taxon>Proteinivoracaceae</taxon>
        <taxon>Proteinivorax</taxon>
    </lineage>
</organism>
<reference evidence="2" key="2">
    <citation type="submission" date="2024-06" db="EMBL/GenBank/DDBJ databases">
        <authorList>
            <person name="Petrova K.O."/>
            <person name="Toshchakov S.V."/>
            <person name="Boltjanskaja Y.V."/>
            <person name="Kevbrin V.V."/>
        </authorList>
    </citation>
    <scope>NUCLEOTIDE SEQUENCE</scope>
    <source>
        <strain evidence="2">Z-710</strain>
    </source>
</reference>
<evidence type="ECO:0000256" key="1">
    <source>
        <dbReference type="SAM" id="Phobius"/>
    </source>
</evidence>
<dbReference type="AlphaFoldDB" id="A0AAU8HVW1"/>
<name>A0AAU8HVW1_9FIRM</name>
<sequence length="179" mass="20958">MKLMESMLLRWSLFCIIILAITSTLFFGVTYLFQSDYIQARELALNEKSRDNIATMSNYIAAIHDEINQIVGYGNYEIYEDNKAAVWNDLNEEMNEKLTVPIKKLKEKSDYKSMQTDLETAKKLLTYATKKRDVQGLIDAHRIIHDLDYFVFQGRTNKKYFAVTKTLEGQVRHEVNIQR</sequence>
<accession>A0AAU8HVW1</accession>
<protein>
    <recommendedName>
        <fullName evidence="3">Methyl-accepting chemotaxis protein</fullName>
    </recommendedName>
</protein>
<keyword evidence="1" id="KW-1133">Transmembrane helix</keyword>
<keyword evidence="1" id="KW-0472">Membrane</keyword>
<evidence type="ECO:0008006" key="3">
    <source>
        <dbReference type="Google" id="ProtNLM"/>
    </source>
</evidence>